<reference evidence="1" key="1">
    <citation type="submission" date="2020-09" db="EMBL/GenBank/DDBJ databases">
        <authorList>
            <person name="Kim M.K."/>
        </authorList>
    </citation>
    <scope>NUCLEOTIDE SEQUENCE</scope>
    <source>
        <strain evidence="1">BT702</strain>
    </source>
</reference>
<organism evidence="1 2">
    <name type="scientific">Spirosoma profusum</name>
    <dbReference type="NCBI Taxonomy" id="2771354"/>
    <lineage>
        <taxon>Bacteria</taxon>
        <taxon>Pseudomonadati</taxon>
        <taxon>Bacteroidota</taxon>
        <taxon>Cytophagia</taxon>
        <taxon>Cytophagales</taxon>
        <taxon>Cytophagaceae</taxon>
        <taxon>Spirosoma</taxon>
    </lineage>
</organism>
<comment type="caution">
    <text evidence="1">The sequence shown here is derived from an EMBL/GenBank/DDBJ whole genome shotgun (WGS) entry which is preliminary data.</text>
</comment>
<dbReference type="Proteomes" id="UP000598820">
    <property type="component" value="Unassembled WGS sequence"/>
</dbReference>
<dbReference type="AlphaFoldDB" id="A0A926XV11"/>
<evidence type="ECO:0000313" key="1">
    <source>
        <dbReference type="EMBL" id="MBD2700171.1"/>
    </source>
</evidence>
<name>A0A926XV11_9BACT</name>
<gene>
    <name evidence="1" type="ORF">IC229_05960</name>
</gene>
<accession>A0A926XV11</accession>
<protein>
    <submittedName>
        <fullName evidence="1">Uncharacterized protein</fullName>
    </submittedName>
</protein>
<dbReference type="EMBL" id="JACWZY010000003">
    <property type="protein sequence ID" value="MBD2700171.1"/>
    <property type="molecule type" value="Genomic_DNA"/>
</dbReference>
<keyword evidence="2" id="KW-1185">Reference proteome</keyword>
<sequence length="90" mass="10643">MASEKYTLEHFTGKLMKSRLCWIVGVDADTWKLRAARCTRQEAKRDEVEIFETYEAADSAAKYQQSIRDHHEQERIERALIYNEPGDYML</sequence>
<proteinExistence type="predicted"/>
<evidence type="ECO:0000313" key="2">
    <source>
        <dbReference type="Proteomes" id="UP000598820"/>
    </source>
</evidence>